<feature type="region of interest" description="Disordered" evidence="1">
    <location>
        <begin position="1"/>
        <end position="58"/>
    </location>
</feature>
<dbReference type="RefSeq" id="WP_224042314.1">
    <property type="nucleotide sequence ID" value="NZ_CAJZAH010000002.1"/>
</dbReference>
<comment type="caution">
    <text evidence="2">The sequence shown here is derived from an EMBL/GenBank/DDBJ whole genome shotgun (WGS) entry which is preliminary data.</text>
</comment>
<dbReference type="EMBL" id="CAJZAH010000002">
    <property type="protein sequence ID" value="CAG9175344.1"/>
    <property type="molecule type" value="Genomic_DNA"/>
</dbReference>
<gene>
    <name evidence="2" type="ORF">LMG21510_02846</name>
</gene>
<sequence length="58" mass="5903">MPKSFPPLARSGPGLAVARHPGHTVPPIEEPPAPGVPPDLPPIEEPPPPPGEPPVAGR</sequence>
<protein>
    <submittedName>
        <fullName evidence="2">Uncharacterized protein</fullName>
    </submittedName>
</protein>
<reference evidence="2 3" key="1">
    <citation type="submission" date="2021-08" db="EMBL/GenBank/DDBJ databases">
        <authorList>
            <person name="Peeters C."/>
        </authorList>
    </citation>
    <scope>NUCLEOTIDE SEQUENCE [LARGE SCALE GENOMIC DNA]</scope>
    <source>
        <strain evidence="2 3">LMG 21510</strain>
    </source>
</reference>
<organism evidence="2 3">
    <name type="scientific">Cupriavidus respiraculi</name>
    <dbReference type="NCBI Taxonomy" id="195930"/>
    <lineage>
        <taxon>Bacteria</taxon>
        <taxon>Pseudomonadati</taxon>
        <taxon>Pseudomonadota</taxon>
        <taxon>Betaproteobacteria</taxon>
        <taxon>Burkholderiales</taxon>
        <taxon>Burkholderiaceae</taxon>
        <taxon>Cupriavidus</taxon>
    </lineage>
</organism>
<evidence type="ECO:0000313" key="2">
    <source>
        <dbReference type="EMBL" id="CAG9175344.1"/>
    </source>
</evidence>
<accession>A0ABN7YPF8</accession>
<name>A0ABN7YPF8_9BURK</name>
<evidence type="ECO:0000256" key="1">
    <source>
        <dbReference type="SAM" id="MobiDB-lite"/>
    </source>
</evidence>
<dbReference type="Proteomes" id="UP000721236">
    <property type="component" value="Unassembled WGS sequence"/>
</dbReference>
<feature type="compositionally biased region" description="Pro residues" evidence="1">
    <location>
        <begin position="28"/>
        <end position="58"/>
    </location>
</feature>
<keyword evidence="3" id="KW-1185">Reference proteome</keyword>
<evidence type="ECO:0000313" key="3">
    <source>
        <dbReference type="Proteomes" id="UP000721236"/>
    </source>
</evidence>
<proteinExistence type="predicted"/>